<protein>
    <recommendedName>
        <fullName evidence="5">Glycosyltransferase 61 catalytic domain-containing protein</fullName>
    </recommendedName>
</protein>
<reference evidence="7" key="1">
    <citation type="journal article" date="2013" name="Nature">
        <title>Pan genome of the phytoplankton Emiliania underpins its global distribution.</title>
        <authorList>
            <person name="Read B.A."/>
            <person name="Kegel J."/>
            <person name="Klute M.J."/>
            <person name="Kuo A."/>
            <person name="Lefebvre S.C."/>
            <person name="Maumus F."/>
            <person name="Mayer C."/>
            <person name="Miller J."/>
            <person name="Monier A."/>
            <person name="Salamov A."/>
            <person name="Young J."/>
            <person name="Aguilar M."/>
            <person name="Claverie J.M."/>
            <person name="Frickenhaus S."/>
            <person name="Gonzalez K."/>
            <person name="Herman E.K."/>
            <person name="Lin Y.C."/>
            <person name="Napier J."/>
            <person name="Ogata H."/>
            <person name="Sarno A.F."/>
            <person name="Shmutz J."/>
            <person name="Schroeder D."/>
            <person name="de Vargas C."/>
            <person name="Verret F."/>
            <person name="von Dassow P."/>
            <person name="Valentin K."/>
            <person name="Van de Peer Y."/>
            <person name="Wheeler G."/>
            <person name="Dacks J.B."/>
            <person name="Delwiche C.F."/>
            <person name="Dyhrman S.T."/>
            <person name="Glockner G."/>
            <person name="John U."/>
            <person name="Richards T."/>
            <person name="Worden A.Z."/>
            <person name="Zhang X."/>
            <person name="Grigoriev I.V."/>
            <person name="Allen A.E."/>
            <person name="Bidle K."/>
            <person name="Borodovsky M."/>
            <person name="Bowler C."/>
            <person name="Brownlee C."/>
            <person name="Cock J.M."/>
            <person name="Elias M."/>
            <person name="Gladyshev V.N."/>
            <person name="Groth M."/>
            <person name="Guda C."/>
            <person name="Hadaegh A."/>
            <person name="Iglesias-Rodriguez M.D."/>
            <person name="Jenkins J."/>
            <person name="Jones B.M."/>
            <person name="Lawson T."/>
            <person name="Leese F."/>
            <person name="Lindquist E."/>
            <person name="Lobanov A."/>
            <person name="Lomsadze A."/>
            <person name="Malik S.B."/>
            <person name="Marsh M.E."/>
            <person name="Mackinder L."/>
            <person name="Mock T."/>
            <person name="Mueller-Roeber B."/>
            <person name="Pagarete A."/>
            <person name="Parker M."/>
            <person name="Probert I."/>
            <person name="Quesneville H."/>
            <person name="Raines C."/>
            <person name="Rensing S.A."/>
            <person name="Riano-Pachon D.M."/>
            <person name="Richier S."/>
            <person name="Rokitta S."/>
            <person name="Shiraiwa Y."/>
            <person name="Soanes D.M."/>
            <person name="van der Giezen M."/>
            <person name="Wahlund T.M."/>
            <person name="Williams B."/>
            <person name="Wilson W."/>
            <person name="Wolfe G."/>
            <person name="Wurch L.L."/>
        </authorList>
    </citation>
    <scope>NUCLEOTIDE SEQUENCE</scope>
</reference>
<evidence type="ECO:0000256" key="1">
    <source>
        <dbReference type="ARBA" id="ARBA00022676"/>
    </source>
</evidence>
<evidence type="ECO:0000256" key="2">
    <source>
        <dbReference type="ARBA" id="ARBA00022679"/>
    </source>
</evidence>
<name>A0A0D3J094_EMIH1</name>
<feature type="domain" description="Glycosyltransferase 61 catalytic" evidence="5">
    <location>
        <begin position="186"/>
        <end position="257"/>
    </location>
</feature>
<dbReference type="InterPro" id="IPR049625">
    <property type="entry name" value="Glyco_transf_61_cat"/>
</dbReference>
<evidence type="ECO:0000259" key="5">
    <source>
        <dbReference type="Pfam" id="PF04577"/>
    </source>
</evidence>
<keyword evidence="2" id="KW-0808">Transferase</keyword>
<evidence type="ECO:0000313" key="6">
    <source>
        <dbReference type="EnsemblProtists" id="EOD16929"/>
    </source>
</evidence>
<keyword evidence="4" id="KW-0472">Membrane</keyword>
<sequence length="344" mass="38468">MSYAKVEVVEMERAIDRAVELERAVDDAKRAPVRDRRPELGRRCVVFRRLVLAALLATGAAAYVVVAKILECNWNPLQWSSSSQRFEMCLAVWDNHAHFVRDILWRSFRRDWPAPARLEPWMATFHGAGPLLSALEAAGAAHELVQPPSPLFEWKTLVGDGVVTVCPPSPEFSFYSMLASTQLSAPDLDVYLSRGHNTRRRFTNEGAMLDALRDAFPALVVADTSVPLLEQARFFTRARVLIGLHGAGLANAVWMSPSHLHYLVEIMPGNYSKVTYGNLAGCLGLGYERINTPTSLVRASNPRDIERRRERDAIVEVSPADLAMATNVSRKIVAARESFERLRF</sequence>
<proteinExistence type="predicted"/>
<reference evidence="6" key="2">
    <citation type="submission" date="2024-10" db="UniProtKB">
        <authorList>
            <consortium name="EnsemblProtists"/>
        </authorList>
    </citation>
    <scope>IDENTIFICATION</scope>
</reference>
<dbReference type="Proteomes" id="UP000013827">
    <property type="component" value="Unassembled WGS sequence"/>
</dbReference>
<keyword evidence="3" id="KW-0325">Glycoprotein</keyword>
<dbReference type="AlphaFoldDB" id="A0A0D3J094"/>
<organism evidence="6 7">
    <name type="scientific">Emiliania huxleyi (strain CCMP1516)</name>
    <dbReference type="NCBI Taxonomy" id="280463"/>
    <lineage>
        <taxon>Eukaryota</taxon>
        <taxon>Haptista</taxon>
        <taxon>Haptophyta</taxon>
        <taxon>Prymnesiophyceae</taxon>
        <taxon>Isochrysidales</taxon>
        <taxon>Noelaerhabdaceae</taxon>
        <taxon>Emiliania</taxon>
    </lineage>
</organism>
<dbReference type="GO" id="GO:0016757">
    <property type="term" value="F:glycosyltransferase activity"/>
    <property type="evidence" value="ECO:0007669"/>
    <property type="project" value="UniProtKB-KW"/>
</dbReference>
<dbReference type="GeneID" id="17263078"/>
<dbReference type="PANTHER" id="PTHR20961">
    <property type="entry name" value="GLYCOSYLTRANSFERASE"/>
    <property type="match status" value="1"/>
</dbReference>
<dbReference type="PaxDb" id="2903-EOD16929"/>
<keyword evidence="1" id="KW-0328">Glycosyltransferase</keyword>
<feature type="transmembrane region" description="Helical" evidence="4">
    <location>
        <begin position="46"/>
        <end position="66"/>
    </location>
</feature>
<evidence type="ECO:0000256" key="4">
    <source>
        <dbReference type="SAM" id="Phobius"/>
    </source>
</evidence>
<keyword evidence="7" id="KW-1185">Reference proteome</keyword>
<evidence type="ECO:0000256" key="3">
    <source>
        <dbReference type="ARBA" id="ARBA00023180"/>
    </source>
</evidence>
<dbReference type="RefSeq" id="XP_005769358.1">
    <property type="nucleotide sequence ID" value="XM_005769301.1"/>
</dbReference>
<dbReference type="KEGG" id="ehx:EMIHUDRAFT_244681"/>
<dbReference type="HOGENOM" id="CLU_807599_0_0_1"/>
<evidence type="ECO:0000313" key="7">
    <source>
        <dbReference type="Proteomes" id="UP000013827"/>
    </source>
</evidence>
<accession>A0A0D3J094</accession>
<dbReference type="EnsemblProtists" id="EOD16929">
    <property type="protein sequence ID" value="EOD16929"/>
    <property type="gene ID" value="EMIHUDRAFT_244681"/>
</dbReference>
<keyword evidence="4" id="KW-0812">Transmembrane</keyword>
<dbReference type="Pfam" id="PF04577">
    <property type="entry name" value="Glyco_transf_61"/>
    <property type="match status" value="1"/>
</dbReference>
<dbReference type="eggNOG" id="ENOG502SUWX">
    <property type="taxonomic scope" value="Eukaryota"/>
</dbReference>
<keyword evidence="4" id="KW-1133">Transmembrane helix</keyword>
<dbReference type="InterPro" id="IPR007657">
    <property type="entry name" value="Glycosyltransferase_61"/>
</dbReference>